<dbReference type="Pfam" id="PF01625">
    <property type="entry name" value="PMSR"/>
    <property type="match status" value="1"/>
</dbReference>
<feature type="active site" evidence="4">
    <location>
        <position position="36"/>
    </location>
</feature>
<protein>
    <recommendedName>
        <fullName evidence="4">Peptide methionine sulfoxide reductase MsrA</fullName>
        <shortName evidence="4">Protein-methionine-S-oxide reductase</shortName>
        <ecNumber evidence="4">1.8.4.11</ecNumber>
    </recommendedName>
    <alternativeName>
        <fullName evidence="4">Peptide-methionine (S)-S-oxide reductase</fullName>
        <shortName evidence="4">Peptide Met(O) reductase</shortName>
    </alternativeName>
</protein>
<comment type="catalytic activity">
    <reaction evidence="2 4">
        <text>L-methionyl-[protein] + [thioredoxin]-disulfide + H2O = L-methionyl-(S)-S-oxide-[protein] + [thioredoxin]-dithiol</text>
        <dbReference type="Rhea" id="RHEA:14217"/>
        <dbReference type="Rhea" id="RHEA-COMP:10698"/>
        <dbReference type="Rhea" id="RHEA-COMP:10700"/>
        <dbReference type="Rhea" id="RHEA-COMP:12313"/>
        <dbReference type="Rhea" id="RHEA-COMP:12315"/>
        <dbReference type="ChEBI" id="CHEBI:15377"/>
        <dbReference type="ChEBI" id="CHEBI:16044"/>
        <dbReference type="ChEBI" id="CHEBI:29950"/>
        <dbReference type="ChEBI" id="CHEBI:44120"/>
        <dbReference type="ChEBI" id="CHEBI:50058"/>
        <dbReference type="EC" id="1.8.4.11"/>
    </reaction>
</comment>
<evidence type="ECO:0000256" key="2">
    <source>
        <dbReference type="ARBA" id="ARBA00047806"/>
    </source>
</evidence>
<dbReference type="EC" id="1.8.4.11" evidence="4"/>
<dbReference type="Gene3D" id="3.30.1060.10">
    <property type="entry name" value="Peptide methionine sulphoxide reductase MsrA"/>
    <property type="match status" value="1"/>
</dbReference>
<reference evidence="7 8" key="1">
    <citation type="submission" date="2016-10" db="EMBL/GenBank/DDBJ databases">
        <authorList>
            <person name="de Groot N.N."/>
        </authorList>
    </citation>
    <scope>NUCLEOTIDE SEQUENCE [LARGE SCALE GENOMIC DNA]</scope>
    <source>
        <strain evidence="7 8">CGMCC 1.8894</strain>
    </source>
</reference>
<evidence type="ECO:0000256" key="3">
    <source>
        <dbReference type="ARBA" id="ARBA00048782"/>
    </source>
</evidence>
<evidence type="ECO:0000256" key="5">
    <source>
        <dbReference type="SAM" id="SignalP"/>
    </source>
</evidence>
<sequence>MLKLLTRLAAAVVVAFSINGPALAQSTETALVAGGCFWCVEADFRRVEGVTNASVGFAGGTEVDPEYNDVASGRTSHLEVTEITFDPSQISYAQILHLFFRSVDPLDAGGQFCDRGQHYTTAIFALTPEQRATAEAAKQTASEALGQEVVTPIRDAATFYPAGAYHQNYANNTDLILTRFGPRSKAAAYKLYRDSCGRDARVQAVWGDEAEFVQSGS</sequence>
<evidence type="ECO:0000313" key="8">
    <source>
        <dbReference type="Proteomes" id="UP000198539"/>
    </source>
</evidence>
<evidence type="ECO:0000256" key="1">
    <source>
        <dbReference type="ARBA" id="ARBA00023002"/>
    </source>
</evidence>
<name>A0A1H2QVD2_9RHOB</name>
<feature type="chain" id="PRO_5011765047" description="Peptide methionine sulfoxide reductase MsrA" evidence="5">
    <location>
        <begin position="25"/>
        <end position="217"/>
    </location>
</feature>
<keyword evidence="8" id="KW-1185">Reference proteome</keyword>
<dbReference type="InterPro" id="IPR036509">
    <property type="entry name" value="Met_Sox_Rdtase_MsrA_sf"/>
</dbReference>
<dbReference type="GO" id="GO:0008113">
    <property type="term" value="F:peptide-methionine (S)-S-oxide reductase activity"/>
    <property type="evidence" value="ECO:0007669"/>
    <property type="project" value="UniProtKB-UniRule"/>
</dbReference>
<keyword evidence="5" id="KW-0732">Signal</keyword>
<dbReference type="InterPro" id="IPR002569">
    <property type="entry name" value="Met_Sox_Rdtase_MsrA_dom"/>
</dbReference>
<evidence type="ECO:0000313" key="7">
    <source>
        <dbReference type="EMBL" id="SDW11113.1"/>
    </source>
</evidence>
<proteinExistence type="inferred from homology"/>
<feature type="signal peptide" evidence="5">
    <location>
        <begin position="1"/>
        <end position="24"/>
    </location>
</feature>
<dbReference type="STRING" id="564137.SAMN04488238_101117"/>
<dbReference type="SUPFAM" id="SSF55068">
    <property type="entry name" value="Peptide methionine sulfoxide reductase"/>
    <property type="match status" value="1"/>
</dbReference>
<comment type="similarity">
    <text evidence="4">Belongs to the MsrA Met sulfoxide reductase family.</text>
</comment>
<dbReference type="EMBL" id="FNOM01000001">
    <property type="protein sequence ID" value="SDW11113.1"/>
    <property type="molecule type" value="Genomic_DNA"/>
</dbReference>
<dbReference type="PANTHER" id="PTHR43774">
    <property type="entry name" value="PEPTIDE METHIONINE SULFOXIDE REDUCTASE"/>
    <property type="match status" value="1"/>
</dbReference>
<accession>A0A1H2QVD2</accession>
<comment type="function">
    <text evidence="4">Has an important function as a repair enzyme for proteins that have been inactivated by oxidation. Catalyzes the reversible oxidation-reduction of methionine sulfoxide in proteins to methionine.</text>
</comment>
<evidence type="ECO:0000259" key="6">
    <source>
        <dbReference type="Pfam" id="PF01625"/>
    </source>
</evidence>
<dbReference type="RefSeq" id="WP_092884345.1">
    <property type="nucleotide sequence ID" value="NZ_CP061498.1"/>
</dbReference>
<organism evidence="7 8">
    <name type="scientific">Roseicitreum antarcticum</name>
    <dbReference type="NCBI Taxonomy" id="564137"/>
    <lineage>
        <taxon>Bacteria</taxon>
        <taxon>Pseudomonadati</taxon>
        <taxon>Pseudomonadota</taxon>
        <taxon>Alphaproteobacteria</taxon>
        <taxon>Rhodobacterales</taxon>
        <taxon>Paracoccaceae</taxon>
        <taxon>Roseicitreum</taxon>
    </lineage>
</organism>
<dbReference type="NCBIfam" id="TIGR00401">
    <property type="entry name" value="msrA"/>
    <property type="match status" value="1"/>
</dbReference>
<feature type="domain" description="Peptide methionine sulphoxide reductase MsrA" evidence="6">
    <location>
        <begin position="30"/>
        <end position="172"/>
    </location>
</feature>
<dbReference type="GO" id="GO:0033744">
    <property type="term" value="F:L-methionine:thioredoxin-disulfide S-oxidoreductase activity"/>
    <property type="evidence" value="ECO:0007669"/>
    <property type="project" value="RHEA"/>
</dbReference>
<dbReference type="Proteomes" id="UP000198539">
    <property type="component" value="Unassembled WGS sequence"/>
</dbReference>
<dbReference type="PANTHER" id="PTHR43774:SF1">
    <property type="entry name" value="PEPTIDE METHIONINE SULFOXIDE REDUCTASE MSRA 2"/>
    <property type="match status" value="1"/>
</dbReference>
<dbReference type="AlphaFoldDB" id="A0A1H2QVD2"/>
<evidence type="ECO:0000256" key="4">
    <source>
        <dbReference type="HAMAP-Rule" id="MF_01401"/>
    </source>
</evidence>
<keyword evidence="1 4" id="KW-0560">Oxidoreductase</keyword>
<dbReference type="HAMAP" id="MF_01401">
    <property type="entry name" value="MsrA"/>
    <property type="match status" value="1"/>
</dbReference>
<dbReference type="OrthoDB" id="4174719at2"/>
<comment type="catalytic activity">
    <reaction evidence="3 4">
        <text>[thioredoxin]-disulfide + L-methionine + H2O = L-methionine (S)-S-oxide + [thioredoxin]-dithiol</text>
        <dbReference type="Rhea" id="RHEA:19993"/>
        <dbReference type="Rhea" id="RHEA-COMP:10698"/>
        <dbReference type="Rhea" id="RHEA-COMP:10700"/>
        <dbReference type="ChEBI" id="CHEBI:15377"/>
        <dbReference type="ChEBI" id="CHEBI:29950"/>
        <dbReference type="ChEBI" id="CHEBI:50058"/>
        <dbReference type="ChEBI" id="CHEBI:57844"/>
        <dbReference type="ChEBI" id="CHEBI:58772"/>
        <dbReference type="EC" id="1.8.4.11"/>
    </reaction>
</comment>
<gene>
    <name evidence="4" type="primary">msrA</name>
    <name evidence="7" type="ORF">SAMN04488238_101117</name>
</gene>